<dbReference type="Pfam" id="PF05853">
    <property type="entry name" value="BKACE"/>
    <property type="match status" value="1"/>
</dbReference>
<evidence type="ECO:0000256" key="1">
    <source>
        <dbReference type="ARBA" id="ARBA00001947"/>
    </source>
</evidence>
<reference evidence="5" key="2">
    <citation type="submission" date="2020-09" db="EMBL/GenBank/DDBJ databases">
        <authorList>
            <person name="Sun Q."/>
            <person name="Ohkuma M."/>
        </authorList>
    </citation>
    <scope>NUCLEOTIDE SEQUENCE</scope>
    <source>
        <strain evidence="5">JCM 17820</strain>
    </source>
</reference>
<dbReference type="InterPro" id="IPR008567">
    <property type="entry name" value="BKACE"/>
</dbReference>
<evidence type="ECO:0000256" key="3">
    <source>
        <dbReference type="ARBA" id="ARBA00022723"/>
    </source>
</evidence>
<evidence type="ECO:0000256" key="4">
    <source>
        <dbReference type="ARBA" id="ARBA00022833"/>
    </source>
</evidence>
<dbReference type="GO" id="GO:0043720">
    <property type="term" value="F:3-keto-5-aminohexanoate cleavage activity"/>
    <property type="evidence" value="ECO:0007669"/>
    <property type="project" value="InterPro"/>
</dbReference>
<dbReference type="AlphaFoldDB" id="A0A830GK27"/>
<keyword evidence="2" id="KW-0808">Transferase</keyword>
<protein>
    <submittedName>
        <fullName evidence="5">3-keto-5-aminohexanoate cleavage enzyme</fullName>
    </submittedName>
</protein>
<dbReference type="Gene3D" id="3.20.20.70">
    <property type="entry name" value="Aldolase class I"/>
    <property type="match status" value="1"/>
</dbReference>
<organism evidence="5 6">
    <name type="scientific">Haloarcula pellucida</name>
    <dbReference type="NCBI Taxonomy" id="1427151"/>
    <lineage>
        <taxon>Archaea</taxon>
        <taxon>Methanobacteriati</taxon>
        <taxon>Methanobacteriota</taxon>
        <taxon>Stenosarchaea group</taxon>
        <taxon>Halobacteria</taxon>
        <taxon>Halobacteriales</taxon>
        <taxon>Haloarculaceae</taxon>
        <taxon>Haloarcula</taxon>
    </lineage>
</organism>
<name>A0A830GK27_9EURY</name>
<dbReference type="EMBL" id="BMOU01000002">
    <property type="protein sequence ID" value="GGN91125.1"/>
    <property type="molecule type" value="Genomic_DNA"/>
</dbReference>
<comment type="cofactor">
    <cofactor evidence="1">
        <name>Zn(2+)</name>
        <dbReference type="ChEBI" id="CHEBI:29105"/>
    </cofactor>
</comment>
<keyword evidence="4" id="KW-0862">Zinc</keyword>
<comment type="caution">
    <text evidence="5">The sequence shown here is derived from an EMBL/GenBank/DDBJ whole genome shotgun (WGS) entry which is preliminary data.</text>
</comment>
<reference evidence="5" key="1">
    <citation type="journal article" date="2014" name="Int. J. Syst. Evol. Microbiol.">
        <title>Complete genome sequence of Corynebacterium casei LMG S-19264T (=DSM 44701T), isolated from a smear-ripened cheese.</title>
        <authorList>
            <consortium name="US DOE Joint Genome Institute (JGI-PGF)"/>
            <person name="Walter F."/>
            <person name="Albersmeier A."/>
            <person name="Kalinowski J."/>
            <person name="Ruckert C."/>
        </authorList>
    </citation>
    <scope>NUCLEOTIDE SEQUENCE</scope>
    <source>
        <strain evidence="5">JCM 17820</strain>
    </source>
</reference>
<evidence type="ECO:0000256" key="2">
    <source>
        <dbReference type="ARBA" id="ARBA00022679"/>
    </source>
</evidence>
<evidence type="ECO:0000313" key="5">
    <source>
        <dbReference type="EMBL" id="GGN91125.1"/>
    </source>
</evidence>
<proteinExistence type="predicted"/>
<dbReference type="PANTHER" id="PTHR37418">
    <property type="entry name" value="3-KETO-5-AMINOHEXANOATE CLEAVAGE ENZYME-RELATED"/>
    <property type="match status" value="1"/>
</dbReference>
<dbReference type="RefSeq" id="WP_188995835.1">
    <property type="nucleotide sequence ID" value="NZ_BMOU01000002.1"/>
</dbReference>
<accession>A0A830GK27</accession>
<keyword evidence="6" id="KW-1185">Reference proteome</keyword>
<dbReference type="InterPro" id="IPR013785">
    <property type="entry name" value="Aldolase_TIM"/>
</dbReference>
<dbReference type="Proteomes" id="UP000605784">
    <property type="component" value="Unassembled WGS sequence"/>
</dbReference>
<gene>
    <name evidence="5" type="primary">kce</name>
    <name evidence="5" type="ORF">GCM10009030_13700</name>
</gene>
<keyword evidence="3" id="KW-0479">Metal-binding</keyword>
<sequence length="288" mass="32062">MSYDDYHRQKKVIVTVATTGAVHGKDANPNLPEQPDEIARQVAACEDLGASIAHLHGRNEHGENDASRLQAVNDAIRERCDDIIIQNTTGGQSPYERRVAGIRTNPPPEMASLDLGPFKRDKHIITNHTRNNIERLAVEMQSKGIKPELEVFNSGQLAEVKRLVDEGLVEEPPYINLIFGGSFTPANPQTLLTMVDNIPDGAEFNVLAIGPHQLPLTTMAVLLGGHVRVGMEDNLYYRRGEKAQSNQQLVERTVEIIDRLDREVATPDEAREMLGISRQQVERPADWD</sequence>
<evidence type="ECO:0000313" key="6">
    <source>
        <dbReference type="Proteomes" id="UP000605784"/>
    </source>
</evidence>
<dbReference type="PANTHER" id="PTHR37418:SF2">
    <property type="entry name" value="3-KETO-5-AMINOHEXANOATE CLEAVAGE ENZYME"/>
    <property type="match status" value="1"/>
</dbReference>
<dbReference type="GO" id="GO:0046872">
    <property type="term" value="F:metal ion binding"/>
    <property type="evidence" value="ECO:0007669"/>
    <property type="project" value="UniProtKB-KW"/>
</dbReference>